<gene>
    <name evidence="5" type="ORF">C2E20_8871</name>
</gene>
<dbReference type="PANTHER" id="PTHR46521">
    <property type="entry name" value="SUCROSE-PHOSPHATASE 2-RELATED"/>
    <property type="match status" value="1"/>
</dbReference>
<feature type="region of interest" description="Disordered" evidence="2">
    <location>
        <begin position="298"/>
        <end position="317"/>
    </location>
</feature>
<feature type="compositionally biased region" description="Low complexity" evidence="2">
    <location>
        <begin position="1"/>
        <end position="33"/>
    </location>
</feature>
<feature type="domain" description="Sucrose phosphatase-like" evidence="3">
    <location>
        <begin position="421"/>
        <end position="688"/>
    </location>
</feature>
<sequence length="692" mass="72888">MRAAALPPAAAGTSAPAVAARRPAAPKLGAGPAARRRGACPAPTPPHAAPQAAPELLHQQDAGPAAAVRYSGSAAGRVIGNGAAAQASAAPPASRPDAGLIVTCFKWPAALGGHEVSVCGSFSNWEPVALHQATPGGDFVRSLALPPGPAYFKYLVDGEWICSPCEQVVQNGKGFNNHRLIQPTATFTWRSSELGGHDVLLTGSFNSWAELLPLTHDVAAGTHSLRCCLPQGHYEFQFFVDGQWLLCPSLPTSLTEQGRMVNCIEVSAAPAFHIHYATGWANAVLHVRAVAEPGQPEAPWQALPMHSTNSRGRPKGGNWMTATICATPAEKGRNGAPTTNGSRGGANGAAAAARGVAGLSVDGGDGAPPQSFRPIEFFVSSVDGSQEDRPWGGAAYRCFHPGGYKLRSGSLRPFPVATQPPMMLVSDLDGTMVGDGEEADACTREFATYWEENAALAGGVLVYNTGRSLGQFQGLLEYKAGALPVPDVLITAVGTKVWRLDCEGGTRGTATGLAWKEDHQWARTLDEGWSLEKIRQCVQEVINRRGDAVFWLDNGTEHPHRVCISGKADITPAVVAELEAGVAGCGMQCKVIVSGTGDWRYIDVTSARAGKLAALEYVRTLYGVHHSRCVAAGDSGNDTLMLGGRNLAIVVGNAQPELVQWVLEQPQEQRMVVTDAPMARGILEGLARHGLY</sequence>
<feature type="domain" description="AMP-activated protein kinase glycogen-binding" evidence="4">
    <location>
        <begin position="186"/>
        <end position="268"/>
    </location>
</feature>
<dbReference type="SFLD" id="SFLDS00003">
    <property type="entry name" value="Haloacid_Dehalogenase"/>
    <property type="match status" value="1"/>
</dbReference>
<evidence type="ECO:0000313" key="5">
    <source>
        <dbReference type="EMBL" id="PSC67456.1"/>
    </source>
</evidence>
<dbReference type="Gene3D" id="3.40.50.1000">
    <property type="entry name" value="HAD superfamily/HAD-like"/>
    <property type="match status" value="1"/>
</dbReference>
<dbReference type="InterPro" id="IPR051518">
    <property type="entry name" value="Sucrose_Phosphatase"/>
</dbReference>
<dbReference type="SUPFAM" id="SSF56784">
    <property type="entry name" value="HAD-like"/>
    <property type="match status" value="1"/>
</dbReference>
<feature type="region of interest" description="Disordered" evidence="2">
    <location>
        <begin position="329"/>
        <end position="348"/>
    </location>
</feature>
<dbReference type="InterPro" id="IPR036412">
    <property type="entry name" value="HAD-like_sf"/>
</dbReference>
<accession>A0A2P6V031</accession>
<dbReference type="EMBL" id="LHPF02000058">
    <property type="protein sequence ID" value="PSC67456.1"/>
    <property type="molecule type" value="Genomic_DNA"/>
</dbReference>
<dbReference type="Proteomes" id="UP000239649">
    <property type="component" value="Unassembled WGS sequence"/>
</dbReference>
<dbReference type="STRING" id="554055.A0A2P6V031"/>
<evidence type="ECO:0000259" key="4">
    <source>
        <dbReference type="Pfam" id="PF16561"/>
    </source>
</evidence>
<evidence type="ECO:0000256" key="2">
    <source>
        <dbReference type="SAM" id="MobiDB-lite"/>
    </source>
</evidence>
<dbReference type="AlphaFoldDB" id="A0A2P6V031"/>
<name>A0A2P6V031_9CHLO</name>
<keyword evidence="6" id="KW-1185">Reference proteome</keyword>
<dbReference type="InterPro" id="IPR006380">
    <property type="entry name" value="SPP-like_dom"/>
</dbReference>
<dbReference type="SFLD" id="SFLDG01141">
    <property type="entry name" value="C2.B.1:_Sucrose_Phosphatase_Li"/>
    <property type="match status" value="1"/>
</dbReference>
<dbReference type="OrthoDB" id="531008at2759"/>
<dbReference type="GO" id="GO:0016787">
    <property type="term" value="F:hydrolase activity"/>
    <property type="evidence" value="ECO:0007669"/>
    <property type="project" value="UniProtKB-KW"/>
</dbReference>
<protein>
    <submittedName>
        <fullName evidence="5">Sucrose phosphatase</fullName>
    </submittedName>
</protein>
<proteinExistence type="predicted"/>
<comment type="caution">
    <text evidence="5">The sequence shown here is derived from an EMBL/GenBank/DDBJ whole genome shotgun (WGS) entry which is preliminary data.</text>
</comment>
<feature type="domain" description="AMP-activated protein kinase glycogen-binding" evidence="4">
    <location>
        <begin position="103"/>
        <end position="177"/>
    </location>
</feature>
<evidence type="ECO:0000256" key="1">
    <source>
        <dbReference type="ARBA" id="ARBA00022801"/>
    </source>
</evidence>
<dbReference type="InterPro" id="IPR023214">
    <property type="entry name" value="HAD_sf"/>
</dbReference>
<feature type="region of interest" description="Disordered" evidence="2">
    <location>
        <begin position="1"/>
        <end position="51"/>
    </location>
</feature>
<dbReference type="Pfam" id="PF05116">
    <property type="entry name" value="S6PP"/>
    <property type="match status" value="1"/>
</dbReference>
<dbReference type="CDD" id="cd02859">
    <property type="entry name" value="E_set_AMPKbeta_like_N"/>
    <property type="match status" value="2"/>
</dbReference>
<dbReference type="Gene3D" id="2.60.40.10">
    <property type="entry name" value="Immunoglobulins"/>
    <property type="match status" value="2"/>
</dbReference>
<reference evidence="5 6" key="1">
    <citation type="journal article" date="2018" name="Plant J.">
        <title>Genome sequences of Chlorella sorokiniana UTEX 1602 and Micractinium conductrix SAG 241.80: implications to maltose excretion by a green alga.</title>
        <authorList>
            <person name="Arriola M.B."/>
            <person name="Velmurugan N."/>
            <person name="Zhang Y."/>
            <person name="Plunkett M.H."/>
            <person name="Hondzo H."/>
            <person name="Barney B.M."/>
        </authorList>
    </citation>
    <scope>NUCLEOTIDE SEQUENCE [LARGE SCALE GENOMIC DNA]</scope>
    <source>
        <strain evidence="5 6">SAG 241.80</strain>
    </source>
</reference>
<evidence type="ECO:0000313" key="6">
    <source>
        <dbReference type="Proteomes" id="UP000239649"/>
    </source>
</evidence>
<keyword evidence="1" id="KW-0378">Hydrolase</keyword>
<dbReference type="InterPro" id="IPR032640">
    <property type="entry name" value="AMPK1_CBM"/>
</dbReference>
<dbReference type="SFLD" id="SFLDG01140">
    <property type="entry name" value="C2.B:_Phosphomannomutase_and_P"/>
    <property type="match status" value="1"/>
</dbReference>
<dbReference type="SUPFAM" id="SSF81296">
    <property type="entry name" value="E set domains"/>
    <property type="match status" value="2"/>
</dbReference>
<evidence type="ECO:0000259" key="3">
    <source>
        <dbReference type="Pfam" id="PF05116"/>
    </source>
</evidence>
<dbReference type="InterPro" id="IPR013783">
    <property type="entry name" value="Ig-like_fold"/>
</dbReference>
<dbReference type="Gene3D" id="3.90.1070.10">
    <property type="match status" value="1"/>
</dbReference>
<dbReference type="Pfam" id="PF16561">
    <property type="entry name" value="AMPK1_CBM"/>
    <property type="match status" value="2"/>
</dbReference>
<dbReference type="PANTHER" id="PTHR46521:SF4">
    <property type="entry name" value="SUCROSE-PHOSPHATASE 2-RELATED"/>
    <property type="match status" value="1"/>
</dbReference>
<dbReference type="InterPro" id="IPR014756">
    <property type="entry name" value="Ig_E-set"/>
</dbReference>
<organism evidence="5 6">
    <name type="scientific">Micractinium conductrix</name>
    <dbReference type="NCBI Taxonomy" id="554055"/>
    <lineage>
        <taxon>Eukaryota</taxon>
        <taxon>Viridiplantae</taxon>
        <taxon>Chlorophyta</taxon>
        <taxon>core chlorophytes</taxon>
        <taxon>Trebouxiophyceae</taxon>
        <taxon>Chlorellales</taxon>
        <taxon>Chlorellaceae</taxon>
        <taxon>Chlorella clade</taxon>
        <taxon>Micractinium</taxon>
    </lineage>
</organism>